<dbReference type="Gene3D" id="3.10.180.10">
    <property type="entry name" value="2,3-Dihydroxybiphenyl 1,2-Dioxygenase, domain 1"/>
    <property type="match status" value="1"/>
</dbReference>
<dbReference type="SUPFAM" id="SSF54593">
    <property type="entry name" value="Glyoxalase/Bleomycin resistance protein/Dihydroxybiphenyl dioxygenase"/>
    <property type="match status" value="1"/>
</dbReference>
<sequence>MTHPVTGIDHVLIMGEDLDAAEAQYRRLGFTLSSRGMHPPAKGTANHTIMLQHDYVELLGILQQTDLNRPRFEAVKRDGPGLHAVCCRIEDAEAAALTLSDLGISTEVPNSFERAVPLADGTTGRAAFSTLNFRKLDVPVGLLFMCQHKTPETVWLPDLMRHANTATGISALKAVCAAPSAEAGRFARFWKDASVTHFSGGASVTTGTQSARLDLMERTTLEQRYPADWINATARGGYAVLQISVLSMGQVLECLERAGINSRATAEGHAVAPELAGGVILEFV</sequence>
<dbReference type="Pfam" id="PF13468">
    <property type="entry name" value="Glyoxalase_3"/>
    <property type="match status" value="1"/>
</dbReference>
<dbReference type="Proteomes" id="UP000231259">
    <property type="component" value="Unassembled WGS sequence"/>
</dbReference>
<reference evidence="2 3" key="1">
    <citation type="submission" date="2013-09" db="EMBL/GenBank/DDBJ databases">
        <title>Genome sequencing of Phaeobacter antarcticus sp. nov. SM1211.</title>
        <authorList>
            <person name="Zhang X.-Y."/>
            <person name="Liu C."/>
            <person name="Chen X.-L."/>
            <person name="Xie B.-B."/>
            <person name="Qin Q.-L."/>
            <person name="Rong J.-C."/>
            <person name="Zhang Y.-Z."/>
        </authorList>
    </citation>
    <scope>NUCLEOTIDE SEQUENCE [LARGE SCALE GENOMIC DNA]</scope>
    <source>
        <strain evidence="2 3">SM1211</strain>
    </source>
</reference>
<feature type="domain" description="VOC" evidence="1">
    <location>
        <begin position="7"/>
        <end position="141"/>
    </location>
</feature>
<gene>
    <name evidence="2" type="ORF">P775_01290</name>
</gene>
<dbReference type="RefSeq" id="WP_099909248.1">
    <property type="nucleotide sequence ID" value="NZ_AWWI01000016.1"/>
</dbReference>
<protein>
    <recommendedName>
        <fullName evidence="1">VOC domain-containing protein</fullName>
    </recommendedName>
</protein>
<proteinExistence type="predicted"/>
<comment type="caution">
    <text evidence="2">The sequence shown here is derived from an EMBL/GenBank/DDBJ whole genome shotgun (WGS) entry which is preliminary data.</text>
</comment>
<accession>A0A2G8RKV2</accession>
<dbReference type="OrthoDB" id="9812467at2"/>
<dbReference type="InterPro" id="IPR029068">
    <property type="entry name" value="Glyas_Bleomycin-R_OHBP_Dase"/>
</dbReference>
<evidence type="ECO:0000259" key="1">
    <source>
        <dbReference type="PROSITE" id="PS51819"/>
    </source>
</evidence>
<dbReference type="InterPro" id="IPR037523">
    <property type="entry name" value="VOC_core"/>
</dbReference>
<keyword evidence="3" id="KW-1185">Reference proteome</keyword>
<name>A0A2G8RKV2_9RHOB</name>
<dbReference type="PANTHER" id="PTHR40265">
    <property type="entry name" value="BLL2707 PROTEIN"/>
    <property type="match status" value="1"/>
</dbReference>
<dbReference type="PANTHER" id="PTHR40265:SF1">
    <property type="entry name" value="GLYOXALASE-LIKE DOMAIN-CONTAINING PROTEIN"/>
    <property type="match status" value="1"/>
</dbReference>
<organism evidence="2 3">
    <name type="scientific">Puniceibacterium antarcticum</name>
    <dbReference type="NCBI Taxonomy" id="1206336"/>
    <lineage>
        <taxon>Bacteria</taxon>
        <taxon>Pseudomonadati</taxon>
        <taxon>Pseudomonadota</taxon>
        <taxon>Alphaproteobacteria</taxon>
        <taxon>Rhodobacterales</taxon>
        <taxon>Paracoccaceae</taxon>
        <taxon>Puniceibacterium</taxon>
    </lineage>
</organism>
<evidence type="ECO:0000313" key="3">
    <source>
        <dbReference type="Proteomes" id="UP000231259"/>
    </source>
</evidence>
<dbReference type="AlphaFoldDB" id="A0A2G8RKV2"/>
<evidence type="ECO:0000313" key="2">
    <source>
        <dbReference type="EMBL" id="PIL22132.1"/>
    </source>
</evidence>
<dbReference type="EMBL" id="AWWI01000016">
    <property type="protein sequence ID" value="PIL22132.1"/>
    <property type="molecule type" value="Genomic_DNA"/>
</dbReference>
<dbReference type="PROSITE" id="PS51819">
    <property type="entry name" value="VOC"/>
    <property type="match status" value="1"/>
</dbReference>
<dbReference type="InterPro" id="IPR025870">
    <property type="entry name" value="Glyoxalase-like_dom"/>
</dbReference>